<organism evidence="1 2">
    <name type="scientific">Frankia torreyi</name>
    <dbReference type="NCBI Taxonomy" id="1856"/>
    <lineage>
        <taxon>Bacteria</taxon>
        <taxon>Bacillati</taxon>
        <taxon>Actinomycetota</taxon>
        <taxon>Actinomycetes</taxon>
        <taxon>Frankiales</taxon>
        <taxon>Frankiaceae</taxon>
        <taxon>Frankia</taxon>
    </lineage>
</organism>
<protein>
    <submittedName>
        <fullName evidence="1">Uncharacterized protein</fullName>
    </submittedName>
</protein>
<reference evidence="2" key="1">
    <citation type="submission" date="2015-02" db="EMBL/GenBank/DDBJ databases">
        <title>Draft Genome of Frankia sp. CpI1-S.</title>
        <authorList>
            <person name="Oshone R.T."/>
            <person name="Ngom M."/>
            <person name="Ghodhbane-Gtari F."/>
            <person name="Gtari M."/>
            <person name="Morris K."/>
            <person name="Thomas K."/>
            <person name="Sen A."/>
            <person name="Tisa L.S."/>
        </authorList>
    </citation>
    <scope>NUCLEOTIDE SEQUENCE [LARGE SCALE GENOMIC DNA]</scope>
    <source>
        <strain evidence="2">CpI1-S</strain>
    </source>
</reference>
<evidence type="ECO:0000313" key="2">
    <source>
        <dbReference type="Proteomes" id="UP000032545"/>
    </source>
</evidence>
<reference evidence="1 2" key="2">
    <citation type="journal article" date="2016" name="Genome Announc.">
        <title>Permanent Draft Genome Sequences for Two Variants of Frankia sp. Strain CpI1, the First Frankia Strain Isolated from Root Nodules of Comptonia peregrina.</title>
        <authorList>
            <person name="Oshone R."/>
            <person name="Hurst S.G.IV."/>
            <person name="Abebe-Akele F."/>
            <person name="Simpson S."/>
            <person name="Morris K."/>
            <person name="Thomas W.K."/>
            <person name="Tisa L.S."/>
        </authorList>
    </citation>
    <scope>NUCLEOTIDE SEQUENCE [LARGE SCALE GENOMIC DNA]</scope>
    <source>
        <strain evidence="2">CpI1-S</strain>
    </source>
</reference>
<dbReference type="EMBL" id="JYFN01000062">
    <property type="protein sequence ID" value="KJE20373.1"/>
    <property type="molecule type" value="Genomic_DNA"/>
</dbReference>
<keyword evidence="2" id="KW-1185">Reference proteome</keyword>
<evidence type="ECO:0000313" key="1">
    <source>
        <dbReference type="EMBL" id="KJE20373.1"/>
    </source>
</evidence>
<accession>A0A0D8B7W9</accession>
<gene>
    <name evidence="1" type="ORF">FF36_05347</name>
</gene>
<name>A0A0D8B7W9_9ACTN</name>
<proteinExistence type="predicted"/>
<dbReference type="AlphaFoldDB" id="A0A0D8B7W9"/>
<dbReference type="PATRIC" id="fig|1502723.3.peg.5758"/>
<sequence>MSRRDRPQNAEAAGVATPAAANIQALTKDLSFEDTVYAPRRAA</sequence>
<dbReference type="Proteomes" id="UP000032545">
    <property type="component" value="Unassembled WGS sequence"/>
</dbReference>
<comment type="caution">
    <text evidence="1">The sequence shown here is derived from an EMBL/GenBank/DDBJ whole genome shotgun (WGS) entry which is preliminary data.</text>
</comment>